<accession>A0A2X0PFS7</accession>
<proteinExistence type="predicted"/>
<dbReference type="Proteomes" id="UP000651333">
    <property type="component" value="Unassembled WGS sequence"/>
</dbReference>
<organism evidence="2">
    <name type="scientific">Lactobacillus helveticus</name>
    <name type="common">Lactobacillus suntoryeus</name>
    <dbReference type="NCBI Taxonomy" id="1587"/>
    <lineage>
        <taxon>Bacteria</taxon>
        <taxon>Bacillati</taxon>
        <taxon>Bacillota</taxon>
        <taxon>Bacilli</taxon>
        <taxon>Lactobacillales</taxon>
        <taxon>Lactobacillaceae</taxon>
        <taxon>Lactobacillus</taxon>
    </lineage>
</organism>
<gene>
    <name evidence="2" type="ORF">BDKNPLJD_01456</name>
    <name evidence="1" type="ORF">IMAU30003_01411</name>
</gene>
<reference evidence="2" key="1">
    <citation type="submission" date="2018-01" db="EMBL/GenBank/DDBJ databases">
        <authorList>
            <person name="Gaut B.S."/>
            <person name="Morton B.R."/>
            <person name="Clegg M.T."/>
            <person name="Duvall M.R."/>
        </authorList>
    </citation>
    <scope>NUCLEOTIDE SEQUENCE</scope>
    <source>
        <strain evidence="2">Lactobacillus helveticus</strain>
    </source>
</reference>
<sequence length="36" mass="4042">MVAVKKEEKASISDGLYGHHYCAFTSSTIDVRHTCR</sequence>
<reference evidence="1" key="2">
    <citation type="submission" date="2019-09" db="EMBL/GenBank/DDBJ databases">
        <title>Comparative genomic analysis of Lactobacillus helveticus.</title>
        <authorList>
            <person name="Zhang H."/>
            <person name="Chen Y."/>
            <person name="Zhong Z."/>
        </authorList>
    </citation>
    <scope>NUCLEOTIDE SEQUENCE</scope>
    <source>
        <strain evidence="1">IMAU30003</strain>
    </source>
</reference>
<dbReference type="AlphaFoldDB" id="A0A2X0PFS7"/>
<name>A0A2X0PFS7_LACHE</name>
<evidence type="ECO:0000313" key="2">
    <source>
        <dbReference type="EMBL" id="SPB25368.1"/>
    </source>
</evidence>
<dbReference type="EMBL" id="WCHB01000045">
    <property type="protein sequence ID" value="NRO35161.1"/>
    <property type="molecule type" value="Genomic_DNA"/>
</dbReference>
<dbReference type="EMBL" id="OGTV01000078">
    <property type="protein sequence ID" value="SPB25368.1"/>
    <property type="molecule type" value="Genomic_DNA"/>
</dbReference>
<evidence type="ECO:0000313" key="1">
    <source>
        <dbReference type="EMBL" id="NRO35161.1"/>
    </source>
</evidence>
<protein>
    <submittedName>
        <fullName evidence="2">Uncharacterized protein</fullName>
    </submittedName>
</protein>